<keyword evidence="5" id="KW-0393">Immunoglobulin domain</keyword>
<sequence length="138" mass="15623">LPKSFRVRLYLPDPLGQEEVTQSPQFLIVQEGDHVSMNCSYTNNAYTYFLWYKQDSGKGPDFQMDIRSNMDKKGNRRMTILLDKGAKLLSLNIMDAQPGDSSTYLCVASTQCFLSICSLCRNPTVGVPASFPDFQHRL</sequence>
<evidence type="ECO:0000256" key="1">
    <source>
        <dbReference type="ARBA" id="ARBA00022729"/>
    </source>
</evidence>
<dbReference type="FunCoup" id="F6QEC4">
    <property type="interactions" value="148"/>
</dbReference>
<evidence type="ECO:0000256" key="6">
    <source>
        <dbReference type="ARBA" id="ARBA00043266"/>
    </source>
</evidence>
<evidence type="ECO:0000256" key="5">
    <source>
        <dbReference type="ARBA" id="ARBA00023319"/>
    </source>
</evidence>
<evidence type="ECO:0000256" key="2">
    <source>
        <dbReference type="ARBA" id="ARBA00022859"/>
    </source>
</evidence>
<evidence type="ECO:0000259" key="7">
    <source>
        <dbReference type="PROSITE" id="PS50835"/>
    </source>
</evidence>
<evidence type="ECO:0000313" key="9">
    <source>
        <dbReference type="Proteomes" id="UP000002280"/>
    </source>
</evidence>
<feature type="domain" description="Ig-like" evidence="7">
    <location>
        <begin position="18"/>
        <end position="109"/>
    </location>
</feature>
<keyword evidence="9" id="KW-1185">Reference proteome</keyword>
<dbReference type="GO" id="GO:0042101">
    <property type="term" value="C:T cell receptor complex"/>
    <property type="evidence" value="ECO:0007669"/>
    <property type="project" value="UniProtKB-KW"/>
</dbReference>
<dbReference type="Gene3D" id="2.60.40.10">
    <property type="entry name" value="Immunoglobulins"/>
    <property type="match status" value="1"/>
</dbReference>
<dbReference type="PANTHER" id="PTHR19343">
    <property type="entry name" value="T CELL RECEPTOR ALPHA VARIABLE 1-2"/>
    <property type="match status" value="1"/>
</dbReference>
<keyword evidence="3" id="KW-1064">Adaptive immunity</keyword>
<keyword evidence="2" id="KW-0391">Immunity</keyword>
<accession>F6QEC4</accession>
<dbReference type="Ensembl" id="ENSMODT00000007253.3">
    <property type="protein sequence ID" value="ENSMODP00000007110.3"/>
    <property type="gene ID" value="ENSMODG00000005736.3"/>
</dbReference>
<dbReference type="Proteomes" id="UP000002280">
    <property type="component" value="Chromosome 1"/>
</dbReference>
<dbReference type="InterPro" id="IPR036179">
    <property type="entry name" value="Ig-like_dom_sf"/>
</dbReference>
<keyword evidence="6" id="KW-1279">T cell receptor</keyword>
<name>F6QEC4_MONDO</name>
<dbReference type="SMART" id="SM00409">
    <property type="entry name" value="IG"/>
    <property type="match status" value="1"/>
</dbReference>
<dbReference type="InterPro" id="IPR013106">
    <property type="entry name" value="Ig_V-set"/>
</dbReference>
<dbReference type="eggNOG" id="ENOG502SSUZ">
    <property type="taxonomic scope" value="Eukaryota"/>
</dbReference>
<dbReference type="InterPro" id="IPR013783">
    <property type="entry name" value="Ig-like_fold"/>
</dbReference>
<reference evidence="8" key="2">
    <citation type="submission" date="2025-08" db="UniProtKB">
        <authorList>
            <consortium name="Ensembl"/>
        </authorList>
    </citation>
    <scope>IDENTIFICATION</scope>
</reference>
<keyword evidence="1" id="KW-0732">Signal</keyword>
<dbReference type="InterPro" id="IPR051006">
    <property type="entry name" value="TCR_variable_domain"/>
</dbReference>
<dbReference type="PANTHER" id="PTHR19343:SF0">
    <property type="entry name" value="T CELL RECEPTOR ALPHA VARIABLE 23_DELTA VARIABLE 6"/>
    <property type="match status" value="1"/>
</dbReference>
<dbReference type="InterPro" id="IPR007110">
    <property type="entry name" value="Ig-like_dom"/>
</dbReference>
<evidence type="ECO:0000313" key="8">
    <source>
        <dbReference type="Ensembl" id="ENSMODP00000007110.3"/>
    </source>
</evidence>
<dbReference type="AlphaFoldDB" id="F6QEC4"/>
<reference evidence="8" key="3">
    <citation type="submission" date="2025-09" db="UniProtKB">
        <authorList>
            <consortium name="Ensembl"/>
        </authorList>
    </citation>
    <scope>IDENTIFICATION</scope>
</reference>
<proteinExistence type="predicted"/>
<dbReference type="STRING" id="13616.ENSMODP00000007110"/>
<dbReference type="GO" id="GO:0042605">
    <property type="term" value="F:peptide antigen binding"/>
    <property type="evidence" value="ECO:0000318"/>
    <property type="project" value="GO_Central"/>
</dbReference>
<dbReference type="OMA" id="ASDYFIW"/>
<dbReference type="InParanoid" id="F6QEC4"/>
<reference evidence="8 9" key="1">
    <citation type="journal article" date="2007" name="Nature">
        <title>Genome of the marsupial Monodelphis domestica reveals innovation in non-coding sequences.</title>
        <authorList>
            <person name="Mikkelsen T.S."/>
            <person name="Wakefield M.J."/>
            <person name="Aken B."/>
            <person name="Amemiya C.T."/>
            <person name="Chang J.L."/>
            <person name="Duke S."/>
            <person name="Garber M."/>
            <person name="Gentles A.J."/>
            <person name="Goodstadt L."/>
            <person name="Heger A."/>
            <person name="Jurka J."/>
            <person name="Kamal M."/>
            <person name="Mauceli E."/>
            <person name="Searle S.M."/>
            <person name="Sharpe T."/>
            <person name="Baker M.L."/>
            <person name="Batzer M.A."/>
            <person name="Benos P.V."/>
            <person name="Belov K."/>
            <person name="Clamp M."/>
            <person name="Cook A."/>
            <person name="Cuff J."/>
            <person name="Das R."/>
            <person name="Davidow L."/>
            <person name="Deakin J.E."/>
            <person name="Fazzari M.J."/>
            <person name="Glass J.L."/>
            <person name="Grabherr M."/>
            <person name="Greally J.M."/>
            <person name="Gu W."/>
            <person name="Hore T.A."/>
            <person name="Huttley G.A."/>
            <person name="Kleber M."/>
            <person name="Jirtle R.L."/>
            <person name="Koina E."/>
            <person name="Lee J.T."/>
            <person name="Mahony S."/>
            <person name="Marra M.A."/>
            <person name="Miller R.D."/>
            <person name="Nicholls R.D."/>
            <person name="Oda M."/>
            <person name="Papenfuss A.T."/>
            <person name="Parra Z.E."/>
            <person name="Pollock D.D."/>
            <person name="Ray D.A."/>
            <person name="Schein J.E."/>
            <person name="Speed T.P."/>
            <person name="Thompson K."/>
            <person name="VandeBerg J.L."/>
            <person name="Wade C.M."/>
            <person name="Walker J.A."/>
            <person name="Waters P.D."/>
            <person name="Webber C."/>
            <person name="Weidman J.R."/>
            <person name="Xie X."/>
            <person name="Zody M.C."/>
            <person name="Baldwin J."/>
            <person name="Abdouelleil A."/>
            <person name="Abdulkadir J."/>
            <person name="Abebe A."/>
            <person name="Abera B."/>
            <person name="Abreu J."/>
            <person name="Acer S.C."/>
            <person name="Aftuck L."/>
            <person name="Alexander A."/>
            <person name="An P."/>
            <person name="Anderson E."/>
            <person name="Anderson S."/>
            <person name="Arachi H."/>
            <person name="Azer M."/>
            <person name="Bachantsang P."/>
            <person name="Barry A."/>
            <person name="Bayul T."/>
            <person name="Berlin A."/>
            <person name="Bessette D."/>
            <person name="Bloom T."/>
            <person name="Bloom T."/>
            <person name="Boguslavskiy L."/>
            <person name="Bonnet C."/>
            <person name="Boukhgalter B."/>
            <person name="Bourzgui I."/>
            <person name="Brown A."/>
            <person name="Cahill P."/>
            <person name="Channer S."/>
            <person name="Cheshatsang Y."/>
            <person name="Chuda L."/>
            <person name="Citroen M."/>
            <person name="Collymore A."/>
            <person name="Cooke P."/>
            <person name="Costello M."/>
            <person name="D'Aco K."/>
            <person name="Daza R."/>
            <person name="De Haan G."/>
            <person name="DeGray S."/>
            <person name="DeMaso C."/>
            <person name="Dhargay N."/>
            <person name="Dooley K."/>
            <person name="Dooley E."/>
            <person name="Doricent M."/>
            <person name="Dorje P."/>
            <person name="Dorjee K."/>
            <person name="Dupes A."/>
            <person name="Elong R."/>
            <person name="Falk J."/>
            <person name="Farina A."/>
            <person name="Faro S."/>
            <person name="Ferguson D."/>
            <person name="Fisher S."/>
            <person name="Foley C.D."/>
            <person name="Franke A."/>
            <person name="Friedrich D."/>
            <person name="Gadbois L."/>
            <person name="Gearin G."/>
            <person name="Gearin C.R."/>
            <person name="Giannoukos G."/>
            <person name="Goode T."/>
            <person name="Graham J."/>
            <person name="Grandbois E."/>
            <person name="Grewal S."/>
            <person name="Gyaltsen K."/>
            <person name="Hafez N."/>
            <person name="Hagos B."/>
            <person name="Hall J."/>
            <person name="Henson C."/>
            <person name="Hollinger A."/>
            <person name="Honan T."/>
            <person name="Huard M.D."/>
            <person name="Hughes L."/>
            <person name="Hurhula B."/>
            <person name="Husby M.E."/>
            <person name="Kamat A."/>
            <person name="Kanga B."/>
            <person name="Kashin S."/>
            <person name="Khazanovich D."/>
            <person name="Kisner P."/>
            <person name="Lance K."/>
            <person name="Lara M."/>
            <person name="Lee W."/>
            <person name="Lennon N."/>
            <person name="Letendre F."/>
            <person name="LeVine R."/>
            <person name="Lipovsky A."/>
            <person name="Liu X."/>
            <person name="Liu J."/>
            <person name="Liu S."/>
            <person name="Lokyitsang T."/>
            <person name="Lokyitsang Y."/>
            <person name="Lubonja R."/>
            <person name="Lui A."/>
            <person name="MacDonald P."/>
            <person name="Magnisalis V."/>
            <person name="Maru K."/>
            <person name="Matthews C."/>
            <person name="McCusker W."/>
            <person name="McDonough S."/>
            <person name="Mehta T."/>
            <person name="Meldrim J."/>
            <person name="Meneus L."/>
            <person name="Mihai O."/>
            <person name="Mihalev A."/>
            <person name="Mihova T."/>
            <person name="Mittelman R."/>
            <person name="Mlenga V."/>
            <person name="Montmayeur A."/>
            <person name="Mulrain L."/>
            <person name="Navidi A."/>
            <person name="Naylor J."/>
            <person name="Negash T."/>
            <person name="Nguyen T."/>
            <person name="Nguyen N."/>
            <person name="Nicol R."/>
            <person name="Norbu C."/>
            <person name="Norbu N."/>
            <person name="Novod N."/>
            <person name="O'Neill B."/>
            <person name="Osman S."/>
            <person name="Markiewicz E."/>
            <person name="Oyono O.L."/>
            <person name="Patti C."/>
            <person name="Phunkhang P."/>
            <person name="Pierre F."/>
            <person name="Priest M."/>
            <person name="Raghuraman S."/>
            <person name="Rege F."/>
            <person name="Reyes R."/>
            <person name="Rise C."/>
            <person name="Rogov P."/>
            <person name="Ross K."/>
            <person name="Ryan E."/>
            <person name="Settipalli S."/>
            <person name="Shea T."/>
            <person name="Sherpa N."/>
            <person name="Shi L."/>
            <person name="Shih D."/>
            <person name="Sparrow T."/>
            <person name="Spaulding J."/>
            <person name="Stalker J."/>
            <person name="Stange-Thomann N."/>
            <person name="Stavropoulos S."/>
            <person name="Stone C."/>
            <person name="Strader C."/>
            <person name="Tesfaye S."/>
            <person name="Thomson T."/>
            <person name="Thoulutsang Y."/>
            <person name="Thoulutsang D."/>
            <person name="Topham K."/>
            <person name="Topping I."/>
            <person name="Tsamla T."/>
            <person name="Vassiliev H."/>
            <person name="Vo A."/>
            <person name="Wangchuk T."/>
            <person name="Wangdi T."/>
            <person name="Weiand M."/>
            <person name="Wilkinson J."/>
            <person name="Wilson A."/>
            <person name="Yadav S."/>
            <person name="Young G."/>
            <person name="Yu Q."/>
            <person name="Zembek L."/>
            <person name="Zhong D."/>
            <person name="Zimmer A."/>
            <person name="Zwirko Z."/>
            <person name="Jaffe D.B."/>
            <person name="Alvarez P."/>
            <person name="Brockman W."/>
            <person name="Butler J."/>
            <person name="Chin C."/>
            <person name="Gnerre S."/>
            <person name="MacCallum I."/>
            <person name="Graves J.A."/>
            <person name="Ponting C.P."/>
            <person name="Breen M."/>
            <person name="Samollow P.B."/>
            <person name="Lander E.S."/>
            <person name="Lindblad-Toh K."/>
        </authorList>
    </citation>
    <scope>NUCLEOTIDE SEQUENCE [LARGE SCALE GENOMIC DNA]</scope>
</reference>
<dbReference type="GeneTree" id="ENSGT00940000153130"/>
<organism evidence="8 9">
    <name type="scientific">Monodelphis domestica</name>
    <name type="common">Gray short-tailed opossum</name>
    <dbReference type="NCBI Taxonomy" id="13616"/>
    <lineage>
        <taxon>Eukaryota</taxon>
        <taxon>Metazoa</taxon>
        <taxon>Chordata</taxon>
        <taxon>Craniata</taxon>
        <taxon>Vertebrata</taxon>
        <taxon>Euteleostomi</taxon>
        <taxon>Mammalia</taxon>
        <taxon>Metatheria</taxon>
        <taxon>Didelphimorphia</taxon>
        <taxon>Didelphidae</taxon>
        <taxon>Monodelphis</taxon>
    </lineage>
</organism>
<dbReference type="Bgee" id="ENSMODG00000005736">
    <property type="expression patterns" value="Expressed in blood and 4 other cell types or tissues"/>
</dbReference>
<dbReference type="Pfam" id="PF07686">
    <property type="entry name" value="V-set"/>
    <property type="match status" value="1"/>
</dbReference>
<protein>
    <recommendedName>
        <fullName evidence="7">Ig-like domain-containing protein</fullName>
    </recommendedName>
</protein>
<dbReference type="GO" id="GO:0002250">
    <property type="term" value="P:adaptive immune response"/>
    <property type="evidence" value="ECO:0007669"/>
    <property type="project" value="UniProtKB-KW"/>
</dbReference>
<dbReference type="HOGENOM" id="CLU_077975_8_3_1"/>
<dbReference type="InterPro" id="IPR003599">
    <property type="entry name" value="Ig_sub"/>
</dbReference>
<evidence type="ECO:0000256" key="4">
    <source>
        <dbReference type="ARBA" id="ARBA00023170"/>
    </source>
</evidence>
<dbReference type="SUPFAM" id="SSF48726">
    <property type="entry name" value="Immunoglobulin"/>
    <property type="match status" value="1"/>
</dbReference>
<dbReference type="PROSITE" id="PS50835">
    <property type="entry name" value="IG_LIKE"/>
    <property type="match status" value="1"/>
</dbReference>
<evidence type="ECO:0000256" key="3">
    <source>
        <dbReference type="ARBA" id="ARBA00023130"/>
    </source>
</evidence>
<keyword evidence="4" id="KW-0675">Receptor</keyword>